<keyword evidence="2" id="KW-1185">Reference proteome</keyword>
<sequence>MTTTTHTDEQTARLDLTKAIASALRQDNKTRLQKHGLQYKAVTKCDDEILETISTPYQGDRTSYIVFRLGVDADGRAYATGFECYSVSDTRGDWVDGVDFTTRLYDPWDIAQAYETNR</sequence>
<dbReference type="EMBL" id="MWWQ01000019">
    <property type="protein sequence ID" value="OZG48858.1"/>
    <property type="molecule type" value="Genomic_DNA"/>
</dbReference>
<organism evidence="1 2">
    <name type="scientific">Pseudoscardovia suis</name>
    <dbReference type="NCBI Taxonomy" id="987063"/>
    <lineage>
        <taxon>Bacteria</taxon>
        <taxon>Bacillati</taxon>
        <taxon>Actinomycetota</taxon>
        <taxon>Actinomycetes</taxon>
        <taxon>Bifidobacteriales</taxon>
        <taxon>Bifidobacteriaceae</taxon>
        <taxon>Pseudoscardovia</taxon>
    </lineage>
</organism>
<gene>
    <name evidence="1" type="ORF">PSSU_1682</name>
</gene>
<protein>
    <submittedName>
        <fullName evidence="1">Uncharacterized protein</fullName>
    </submittedName>
</protein>
<proteinExistence type="predicted"/>
<evidence type="ECO:0000313" key="1">
    <source>
        <dbReference type="EMBL" id="OZG48858.1"/>
    </source>
</evidence>
<evidence type="ECO:0000313" key="2">
    <source>
        <dbReference type="Proteomes" id="UP000216454"/>
    </source>
</evidence>
<dbReference type="RefSeq" id="WP_094691987.1">
    <property type="nucleotide sequence ID" value="NZ_MWWQ01000019.1"/>
</dbReference>
<accession>A0A261EPS4</accession>
<reference evidence="1 2" key="1">
    <citation type="journal article" date="2017" name="BMC Genomics">
        <title>Comparative genomic and phylogenomic analyses of the Bifidobacteriaceae family.</title>
        <authorList>
            <person name="Lugli G.A."/>
            <person name="Milani C."/>
            <person name="Turroni F."/>
            <person name="Duranti S."/>
            <person name="Mancabelli L."/>
            <person name="Mangifesta M."/>
            <person name="Ferrario C."/>
            <person name="Modesto M."/>
            <person name="Mattarelli P."/>
            <person name="Jiri K."/>
            <person name="van Sinderen D."/>
            <person name="Ventura M."/>
        </authorList>
    </citation>
    <scope>NUCLEOTIDE SEQUENCE [LARGE SCALE GENOMIC DNA]</scope>
    <source>
        <strain evidence="1 2">DSM 24744</strain>
    </source>
</reference>
<dbReference type="AlphaFoldDB" id="A0A261EPS4"/>
<comment type="caution">
    <text evidence="1">The sequence shown here is derived from an EMBL/GenBank/DDBJ whole genome shotgun (WGS) entry which is preliminary data.</text>
</comment>
<name>A0A261EPS4_9BIFI</name>
<dbReference type="Proteomes" id="UP000216454">
    <property type="component" value="Unassembled WGS sequence"/>
</dbReference>